<dbReference type="PANTHER" id="PTHR46844:SF1">
    <property type="entry name" value="SLR5058 PROTEIN"/>
    <property type="match status" value="1"/>
</dbReference>
<dbReference type="PROSITE" id="PS50837">
    <property type="entry name" value="NACHT"/>
    <property type="match status" value="1"/>
</dbReference>
<gene>
    <name evidence="2" type="ORF">Pmani_008047</name>
</gene>
<dbReference type="SUPFAM" id="SSF52540">
    <property type="entry name" value="P-loop containing nucleoside triphosphate hydrolases"/>
    <property type="match status" value="1"/>
</dbReference>
<reference evidence="2" key="1">
    <citation type="submission" date="2023-11" db="EMBL/GenBank/DDBJ databases">
        <title>Genome assemblies of two species of porcelain crab, Petrolisthes cinctipes and Petrolisthes manimaculis (Anomura: Porcellanidae).</title>
        <authorList>
            <person name="Angst P."/>
        </authorList>
    </citation>
    <scope>NUCLEOTIDE SEQUENCE</scope>
    <source>
        <strain evidence="2">PB745_02</strain>
        <tissue evidence="2">Gill</tissue>
    </source>
</reference>
<comment type="caution">
    <text evidence="2">The sequence shown here is derived from an EMBL/GenBank/DDBJ whole genome shotgun (WGS) entry which is preliminary data.</text>
</comment>
<dbReference type="AlphaFoldDB" id="A0AAE1Q9N7"/>
<protein>
    <recommendedName>
        <fullName evidence="1">NACHT domain-containing protein</fullName>
    </recommendedName>
</protein>
<evidence type="ECO:0000313" key="3">
    <source>
        <dbReference type="Proteomes" id="UP001292094"/>
    </source>
</evidence>
<proteinExistence type="predicted"/>
<dbReference type="Pfam" id="PF05729">
    <property type="entry name" value="NACHT"/>
    <property type="match status" value="1"/>
</dbReference>
<evidence type="ECO:0000259" key="1">
    <source>
        <dbReference type="PROSITE" id="PS50837"/>
    </source>
</evidence>
<feature type="domain" description="NACHT" evidence="1">
    <location>
        <begin position="149"/>
        <end position="269"/>
    </location>
</feature>
<sequence>MGAKLRLALIDALKEAKERYNISEVELQRKTDEMIDGLFKVFNQVFGMEELLYYHQPTIMKELIKEAKVHIAETASVIIDPLHFLPDSGIKIKVPDIFSKIQVSQKDTRDTNDKVKVPDIFSKIQVSEKDTRGANDILSVINPSISKPQLLLLVGEAGSGKSTLLTMITYEWLEGGQGYIKDLDKYSLVLRVQCRDGHLNSLTDFLNNALPKVYCRYKDLMQPIMKGCSILFLIDGIDEENTQSRKLVEEILNVYRDAANITLLFTSRPEPITHFRTTIPTQYEVSEINLLGIDKKDRKTFIFNYINAFKHIKDKTVDFSKDKTVDFSKLQQTIETICIQDHFKIALNLVFLAWQCIHDPSSVTASVSQTQLYFWAHKLNVQKLTERLLKKKPDLEDIGVMELTRRVEKCVEALYQSMLQALINNRVVFTQQELLQITSTCDTFNISSQEVLSVFFTMKTTRTPLGDEHQYSALHKAVQEYYGALHVVKQLKLKPETTTIKEEIISALGPRPFIVKDFQYIFLHLVGLLHHYISPVHIQLHEEVVQLLHKAGVDNWGKIVEAAECNTGVINVIIHQHISPDRGLCVENHVKGHAALLSYMKPTQVTLTFFLSYTPDLTPMIQALTHHNVTSVQLFNNYNSPQQTTQPPDLFQQALMARDELTRFMGEWHGWMNRLPLTLKILLISLAKGEQMRTLLSALQPLTQLEYLSVECMGLPNIPQDITTSFPDADKGVTFRLSGLGEEEIDRVCQLVAKLQPKAKGYYKLRILKTKLSKEGWVRLLEGFVRLGVKVIRLYVPGGPDTVDPRLKTLCREGLICQFRRFQHYQLIEMTVTKLHQTATTKDSC</sequence>
<dbReference type="PANTHER" id="PTHR46844">
    <property type="entry name" value="SLR5058 PROTEIN"/>
    <property type="match status" value="1"/>
</dbReference>
<dbReference type="InterPro" id="IPR007111">
    <property type="entry name" value="NACHT_NTPase"/>
</dbReference>
<dbReference type="EMBL" id="JAWZYT010000616">
    <property type="protein sequence ID" value="KAK4321132.1"/>
    <property type="molecule type" value="Genomic_DNA"/>
</dbReference>
<dbReference type="Gene3D" id="3.40.50.300">
    <property type="entry name" value="P-loop containing nucleotide triphosphate hydrolases"/>
    <property type="match status" value="1"/>
</dbReference>
<accession>A0AAE1Q9N7</accession>
<dbReference type="Proteomes" id="UP001292094">
    <property type="component" value="Unassembled WGS sequence"/>
</dbReference>
<evidence type="ECO:0000313" key="2">
    <source>
        <dbReference type="EMBL" id="KAK4321132.1"/>
    </source>
</evidence>
<keyword evidence="3" id="KW-1185">Reference proteome</keyword>
<organism evidence="2 3">
    <name type="scientific">Petrolisthes manimaculis</name>
    <dbReference type="NCBI Taxonomy" id="1843537"/>
    <lineage>
        <taxon>Eukaryota</taxon>
        <taxon>Metazoa</taxon>
        <taxon>Ecdysozoa</taxon>
        <taxon>Arthropoda</taxon>
        <taxon>Crustacea</taxon>
        <taxon>Multicrustacea</taxon>
        <taxon>Malacostraca</taxon>
        <taxon>Eumalacostraca</taxon>
        <taxon>Eucarida</taxon>
        <taxon>Decapoda</taxon>
        <taxon>Pleocyemata</taxon>
        <taxon>Anomura</taxon>
        <taxon>Galatheoidea</taxon>
        <taxon>Porcellanidae</taxon>
        <taxon>Petrolisthes</taxon>
    </lineage>
</organism>
<dbReference type="InterPro" id="IPR027417">
    <property type="entry name" value="P-loop_NTPase"/>
</dbReference>
<name>A0AAE1Q9N7_9EUCA</name>